<dbReference type="AlphaFoldDB" id="A0A0A9GAB8"/>
<sequence length="53" mass="5938">MFTSRCVGNQRMICGSFSSATLLLDRLGDLKVHLIISMYMAPILKDHTVVLQI</sequence>
<evidence type="ECO:0000313" key="1">
    <source>
        <dbReference type="EMBL" id="JAE17588.1"/>
    </source>
</evidence>
<reference evidence="1" key="2">
    <citation type="journal article" date="2015" name="Data Brief">
        <title>Shoot transcriptome of the giant reed, Arundo donax.</title>
        <authorList>
            <person name="Barrero R.A."/>
            <person name="Guerrero F.D."/>
            <person name="Moolhuijzen P."/>
            <person name="Goolsby J.A."/>
            <person name="Tidwell J."/>
            <person name="Bellgard S.E."/>
            <person name="Bellgard M.I."/>
        </authorList>
    </citation>
    <scope>NUCLEOTIDE SEQUENCE</scope>
    <source>
        <tissue evidence="1">Shoot tissue taken approximately 20 cm above the soil surface</tissue>
    </source>
</reference>
<dbReference type="EMBL" id="GBRH01180308">
    <property type="protein sequence ID" value="JAE17588.1"/>
    <property type="molecule type" value="Transcribed_RNA"/>
</dbReference>
<reference evidence="1" key="1">
    <citation type="submission" date="2014-09" db="EMBL/GenBank/DDBJ databases">
        <authorList>
            <person name="Magalhaes I.L.F."/>
            <person name="Oliveira U."/>
            <person name="Santos F.R."/>
            <person name="Vidigal T.H.D.A."/>
            <person name="Brescovit A.D."/>
            <person name="Santos A.J."/>
        </authorList>
    </citation>
    <scope>NUCLEOTIDE SEQUENCE</scope>
    <source>
        <tissue evidence="1">Shoot tissue taken approximately 20 cm above the soil surface</tissue>
    </source>
</reference>
<accession>A0A0A9GAB8</accession>
<proteinExistence type="predicted"/>
<organism evidence="1">
    <name type="scientific">Arundo donax</name>
    <name type="common">Giant reed</name>
    <name type="synonym">Donax arundinaceus</name>
    <dbReference type="NCBI Taxonomy" id="35708"/>
    <lineage>
        <taxon>Eukaryota</taxon>
        <taxon>Viridiplantae</taxon>
        <taxon>Streptophyta</taxon>
        <taxon>Embryophyta</taxon>
        <taxon>Tracheophyta</taxon>
        <taxon>Spermatophyta</taxon>
        <taxon>Magnoliopsida</taxon>
        <taxon>Liliopsida</taxon>
        <taxon>Poales</taxon>
        <taxon>Poaceae</taxon>
        <taxon>PACMAD clade</taxon>
        <taxon>Arundinoideae</taxon>
        <taxon>Arundineae</taxon>
        <taxon>Arundo</taxon>
    </lineage>
</organism>
<name>A0A0A9GAB8_ARUDO</name>
<protein>
    <submittedName>
        <fullName evidence="1">Uncharacterized protein</fullName>
    </submittedName>
</protein>